<dbReference type="InterPro" id="IPR052050">
    <property type="entry name" value="SecEffector_AnkRepeat"/>
</dbReference>
<dbReference type="AlphaFoldDB" id="A0A485LKT4"/>
<evidence type="ECO:0000313" key="2">
    <source>
        <dbReference type="EMBL" id="VFT99398.1"/>
    </source>
</evidence>
<dbReference type="Proteomes" id="UP000332933">
    <property type="component" value="Unassembled WGS sequence"/>
</dbReference>
<dbReference type="Gene3D" id="1.25.40.20">
    <property type="entry name" value="Ankyrin repeat-containing domain"/>
    <property type="match status" value="1"/>
</dbReference>
<keyword evidence="3" id="KW-1185">Reference proteome</keyword>
<accession>A0A485LKT4</accession>
<dbReference type="InterPro" id="IPR036770">
    <property type="entry name" value="Ankyrin_rpt-contain_sf"/>
</dbReference>
<dbReference type="SUPFAM" id="SSF48403">
    <property type="entry name" value="Ankyrin repeat"/>
    <property type="match status" value="1"/>
</dbReference>
<reference evidence="1" key="2">
    <citation type="submission" date="2019-06" db="EMBL/GenBank/DDBJ databases">
        <title>Genomics analysis of Aphanomyces spp. identifies a new class of oomycete effector associated with host adaptation.</title>
        <authorList>
            <person name="Gaulin E."/>
        </authorList>
    </citation>
    <scope>NUCLEOTIDE SEQUENCE</scope>
    <source>
        <strain evidence="1">CBS 578.67</strain>
    </source>
</reference>
<dbReference type="PANTHER" id="PTHR46586">
    <property type="entry name" value="ANKYRIN REPEAT-CONTAINING PROTEIN"/>
    <property type="match status" value="1"/>
</dbReference>
<sequence>MASPRAVLVTSELLSLIALYQHGIYEDMAPFQLIQPFYSSWYSCHVVESLRKARVLLHPWLASFGTTRLSLLFDWLPHMKTTLAYYSVYDHISFVWEFIVHECNPDDDFNLDVACLAARWGSLKTFQVLADHGMLQNARDNAWLMGLAVKSGHVDIVQYCGDTLLANAPVEVVLSAWRSSLDAAATKGHVDVLRVILPHVEPTSAVCALQLTCLNGCADAVTLLVEHSVIPDDKLQGFVSAAFKMDHVPLIRGLIWNQDGHLRSIALIQGWLQRSVKLGSVNVAKVLAGAIANHQDIVEIDARSVYIAAEEGHVVMLELLRRLKPVVQQEPVPSIMKNMPWYHTPTLIRVAGCVPINTLQLVLEITNPARWNIEAAISGNQNSPDIVRVLETYESSLNDNASYIA</sequence>
<dbReference type="EMBL" id="CAADRA010007211">
    <property type="protein sequence ID" value="VFT99398.1"/>
    <property type="molecule type" value="Genomic_DNA"/>
</dbReference>
<proteinExistence type="predicted"/>
<evidence type="ECO:0000313" key="1">
    <source>
        <dbReference type="EMBL" id="KAF0685325.1"/>
    </source>
</evidence>
<gene>
    <name evidence="2" type="primary">Aste57867_22745</name>
    <name evidence="1" type="ORF">As57867_022675</name>
    <name evidence="2" type="ORF">ASTE57867_22745</name>
</gene>
<dbReference type="EMBL" id="VJMH01007185">
    <property type="protein sequence ID" value="KAF0685325.1"/>
    <property type="molecule type" value="Genomic_DNA"/>
</dbReference>
<evidence type="ECO:0000313" key="3">
    <source>
        <dbReference type="Proteomes" id="UP000332933"/>
    </source>
</evidence>
<protein>
    <submittedName>
        <fullName evidence="2">Aste57867_22745 protein</fullName>
    </submittedName>
</protein>
<organism evidence="2 3">
    <name type="scientific">Aphanomyces stellatus</name>
    <dbReference type="NCBI Taxonomy" id="120398"/>
    <lineage>
        <taxon>Eukaryota</taxon>
        <taxon>Sar</taxon>
        <taxon>Stramenopiles</taxon>
        <taxon>Oomycota</taxon>
        <taxon>Saprolegniomycetes</taxon>
        <taxon>Saprolegniales</taxon>
        <taxon>Verrucalvaceae</taxon>
        <taxon>Aphanomyces</taxon>
    </lineage>
</organism>
<reference evidence="2 3" key="1">
    <citation type="submission" date="2019-03" db="EMBL/GenBank/DDBJ databases">
        <authorList>
            <person name="Gaulin E."/>
            <person name="Dumas B."/>
        </authorList>
    </citation>
    <scope>NUCLEOTIDE SEQUENCE [LARGE SCALE GENOMIC DNA]</scope>
    <source>
        <strain evidence="2">CBS 568.67</strain>
    </source>
</reference>
<name>A0A485LKT4_9STRA</name>
<dbReference type="PANTHER" id="PTHR46586:SF3">
    <property type="entry name" value="ANKYRIN REPEAT-CONTAINING PROTEIN"/>
    <property type="match status" value="1"/>
</dbReference>